<dbReference type="EMBL" id="JADMLG010000010">
    <property type="protein sequence ID" value="MBH0779395.1"/>
    <property type="molecule type" value="Genomic_DNA"/>
</dbReference>
<gene>
    <name evidence="1" type="ORF">IT779_24310</name>
</gene>
<evidence type="ECO:0000313" key="2">
    <source>
        <dbReference type="Proteomes" id="UP000655751"/>
    </source>
</evidence>
<dbReference type="Proteomes" id="UP000655751">
    <property type="component" value="Unassembled WGS sequence"/>
</dbReference>
<evidence type="ECO:0000313" key="1">
    <source>
        <dbReference type="EMBL" id="MBH0779395.1"/>
    </source>
</evidence>
<dbReference type="AlphaFoldDB" id="A0A931IGM0"/>
<organism evidence="1 2">
    <name type="scientific">Nocardia bovistercoris</name>
    <dbReference type="NCBI Taxonomy" id="2785916"/>
    <lineage>
        <taxon>Bacteria</taxon>
        <taxon>Bacillati</taxon>
        <taxon>Actinomycetota</taxon>
        <taxon>Actinomycetes</taxon>
        <taxon>Mycobacteriales</taxon>
        <taxon>Nocardiaceae</taxon>
        <taxon>Nocardia</taxon>
    </lineage>
</organism>
<accession>A0A931IGM0</accession>
<reference evidence="1" key="1">
    <citation type="submission" date="2020-11" db="EMBL/GenBank/DDBJ databases">
        <title>Nocardia NEAU-351.nov., a novel actinomycete isolated from the cow dung.</title>
        <authorList>
            <person name="Zhang X."/>
        </authorList>
    </citation>
    <scope>NUCLEOTIDE SEQUENCE</scope>
    <source>
        <strain evidence="1">NEAU-351</strain>
    </source>
</reference>
<proteinExistence type="predicted"/>
<protein>
    <submittedName>
        <fullName evidence="1">Uncharacterized protein</fullName>
    </submittedName>
</protein>
<name>A0A931IGM0_9NOCA</name>
<sequence>MSSDRPTYSVYGLTPNQPFAFTVPPVEARPDQPLPDAGLFLRICAGVEAPTTVLMRCAHGLVGEWRHVHEHGRDDAASVDEQLNLLIWFIDREAGGHTKEIAVRADAPTAPSSYGQWVAWLVWRYVRYALRQNDPQHCERDAAELTWCIEGLNQIVADVRAGRVRLPEQATEVFPPRLAMPESGQRS</sequence>
<keyword evidence="2" id="KW-1185">Reference proteome</keyword>
<comment type="caution">
    <text evidence="1">The sequence shown here is derived from an EMBL/GenBank/DDBJ whole genome shotgun (WGS) entry which is preliminary data.</text>
</comment>
<dbReference type="RefSeq" id="WP_196151702.1">
    <property type="nucleotide sequence ID" value="NZ_JADMLG010000010.1"/>
</dbReference>